<protein>
    <submittedName>
        <fullName evidence="1">GNAT family N-acetyltransferase</fullName>
    </submittedName>
</protein>
<name>A0ACD4R656_9BACI</name>
<evidence type="ECO:0000313" key="2">
    <source>
        <dbReference type="Proteomes" id="UP001226091"/>
    </source>
</evidence>
<proteinExistence type="predicted"/>
<gene>
    <name evidence="1" type="ORF">QLQ22_14580</name>
</gene>
<organism evidence="1 2">
    <name type="scientific">Metabacillus hrfriensis</name>
    <dbReference type="NCBI Taxonomy" id="3048891"/>
    <lineage>
        <taxon>Bacteria</taxon>
        <taxon>Bacillati</taxon>
        <taxon>Bacillota</taxon>
        <taxon>Bacilli</taxon>
        <taxon>Bacillales</taxon>
        <taxon>Bacillaceae</taxon>
        <taxon>Metabacillus</taxon>
    </lineage>
</organism>
<keyword evidence="2" id="KW-1185">Reference proteome</keyword>
<sequence>MKLIELQLYKTEYFDLINRFSLPEDQLPFTALPNLMAEITYEKHPVVIICGMEPVGFFVLHSSDRVKEYTDNPDAMLLTAFSVNHVQQGKGYAFRGMNQLKPFLNQHFPKCKEVVLAVNKRNIPAQKLYQKVGFTDTGRRKIGRIGEQLILSLKV</sequence>
<evidence type="ECO:0000313" key="1">
    <source>
        <dbReference type="EMBL" id="WHZ55938.1"/>
    </source>
</evidence>
<reference evidence="2" key="1">
    <citation type="journal article" date="2025" name="Aquaculture">
        <title>Assessment of the bioflocculant production and safety properties of Metabacillus hrfriensis sp. nov. based on phenotypic and whole-genome sequencing analysis.</title>
        <authorList>
            <person name="Zhang R."/>
            <person name="Zhao Z."/>
            <person name="Luo L."/>
            <person name="Wang S."/>
            <person name="Guo K."/>
            <person name="Xu W."/>
        </authorList>
    </citation>
    <scope>NUCLEOTIDE SEQUENCE [LARGE SCALE GENOMIC DNA]</scope>
    <source>
        <strain evidence="2">CT-WN-B3</strain>
    </source>
</reference>
<dbReference type="EMBL" id="CP126116">
    <property type="protein sequence ID" value="WHZ55938.1"/>
    <property type="molecule type" value="Genomic_DNA"/>
</dbReference>
<accession>A0ACD4R656</accession>
<dbReference type="Proteomes" id="UP001226091">
    <property type="component" value="Chromosome"/>
</dbReference>